<evidence type="ECO:0000256" key="1">
    <source>
        <dbReference type="ARBA" id="ARBA00001974"/>
    </source>
</evidence>
<dbReference type="AlphaFoldDB" id="A0A1E3RDM2"/>
<dbReference type="Pfam" id="PF00441">
    <property type="entry name" value="Acyl-CoA_dh_1"/>
    <property type="match status" value="1"/>
</dbReference>
<dbReference type="InterPro" id="IPR009075">
    <property type="entry name" value="AcylCo_DH/oxidase_C"/>
</dbReference>
<comment type="caution">
    <text evidence="10">The sequence shown here is derived from an EMBL/GenBank/DDBJ whole genome shotgun (WGS) entry which is preliminary data.</text>
</comment>
<feature type="domain" description="Acyl-CoA dehydrogenase/oxidase N-terminal" evidence="9">
    <location>
        <begin position="16"/>
        <end position="132"/>
    </location>
</feature>
<organism evidence="10 11">
    <name type="scientific">Mycolicibacterium flavescens</name>
    <name type="common">Mycobacterium flavescens</name>
    <dbReference type="NCBI Taxonomy" id="1776"/>
    <lineage>
        <taxon>Bacteria</taxon>
        <taxon>Bacillati</taxon>
        <taxon>Actinomycetota</taxon>
        <taxon>Actinomycetes</taxon>
        <taxon>Mycobacteriales</taxon>
        <taxon>Mycobacteriaceae</taxon>
        <taxon>Mycolicibacterium</taxon>
    </lineage>
</organism>
<comment type="cofactor">
    <cofactor evidence="1 6">
        <name>FAD</name>
        <dbReference type="ChEBI" id="CHEBI:57692"/>
    </cofactor>
</comment>
<dbReference type="InterPro" id="IPR052161">
    <property type="entry name" value="Mycobact_Acyl-CoA_DH"/>
</dbReference>
<proteinExistence type="inferred from homology"/>
<sequence>MAQLDGISDIPLSAADTEFRDEVRTWLAEHLVGEFVGQAHRGGPDDDDNWELRRAWEAELASGGWLGMSWPREYGGRSATLTQEIVFAMEYARAGAPPRAAFHGETLMAPALLAHGTPEQKDRLLPPMARAEVVWCQGYSEPGAGSDLADVACRARRDGDEYVVSGEKIWTTFAHHADWIFAIVRTEPGSVRHAGLSYLLVPLDQPGVEVRPIRTMLGDSGFNSVYFDDARTSADNLIGAEGAGWSAAMTTLGHERATSVLNYQFSFVREMNQLRDLAERRGALDDDLLRDRLVDSYIGLQIMGHNNMRSLSRALVDGEFGPEASIGKYYWSRWHKDFTELAMDILGQDALLGTAWSDGPDDDSAGMRRAFVRARAETIYAGTSEIQKNIIAERVLGLPREPKPAGA</sequence>
<evidence type="ECO:0000313" key="11">
    <source>
        <dbReference type="Proteomes" id="UP000094053"/>
    </source>
</evidence>
<keyword evidence="3 6" id="KW-0285">Flavoprotein</keyword>
<feature type="domain" description="Acyl-CoA dehydrogenase/oxidase C-terminal" evidence="7">
    <location>
        <begin position="242"/>
        <end position="396"/>
    </location>
</feature>
<dbReference type="InterPro" id="IPR009100">
    <property type="entry name" value="AcylCoA_DH/oxidase_NM_dom_sf"/>
</dbReference>
<dbReference type="SUPFAM" id="SSF47203">
    <property type="entry name" value="Acyl-CoA dehydrogenase C-terminal domain-like"/>
    <property type="match status" value="1"/>
</dbReference>
<dbReference type="Gene3D" id="1.20.140.10">
    <property type="entry name" value="Butyryl-CoA Dehydrogenase, subunit A, domain 3"/>
    <property type="match status" value="1"/>
</dbReference>
<evidence type="ECO:0000256" key="5">
    <source>
        <dbReference type="ARBA" id="ARBA00023002"/>
    </source>
</evidence>
<evidence type="ECO:0000259" key="7">
    <source>
        <dbReference type="Pfam" id="PF00441"/>
    </source>
</evidence>
<name>A0A1E3RDM2_MYCFV</name>
<dbReference type="OrthoDB" id="3964153at2"/>
<dbReference type="InterPro" id="IPR013786">
    <property type="entry name" value="AcylCoA_DH/ox_N"/>
</dbReference>
<keyword evidence="11" id="KW-1185">Reference proteome</keyword>
<keyword evidence="4 6" id="KW-0274">FAD</keyword>
<evidence type="ECO:0000313" key="10">
    <source>
        <dbReference type="EMBL" id="ODQ87931.1"/>
    </source>
</evidence>
<dbReference type="Gene3D" id="1.10.540.10">
    <property type="entry name" value="Acyl-CoA dehydrogenase/oxidase, N-terminal domain"/>
    <property type="match status" value="1"/>
</dbReference>
<dbReference type="PANTHER" id="PTHR43292">
    <property type="entry name" value="ACYL-COA DEHYDROGENASE"/>
    <property type="match status" value="1"/>
</dbReference>
<dbReference type="RefSeq" id="WP_069415718.1">
    <property type="nucleotide sequence ID" value="NZ_JACKUL010000028.1"/>
</dbReference>
<evidence type="ECO:0000259" key="8">
    <source>
        <dbReference type="Pfam" id="PF02770"/>
    </source>
</evidence>
<dbReference type="InterPro" id="IPR036250">
    <property type="entry name" value="AcylCo_DH-like_C"/>
</dbReference>
<dbReference type="GO" id="GO:0016627">
    <property type="term" value="F:oxidoreductase activity, acting on the CH-CH group of donors"/>
    <property type="evidence" value="ECO:0007669"/>
    <property type="project" value="InterPro"/>
</dbReference>
<dbReference type="InterPro" id="IPR006091">
    <property type="entry name" value="Acyl-CoA_Oxase/DH_mid-dom"/>
</dbReference>
<evidence type="ECO:0000256" key="6">
    <source>
        <dbReference type="RuleBase" id="RU362125"/>
    </source>
</evidence>
<dbReference type="PANTHER" id="PTHR43292:SF3">
    <property type="entry name" value="ACYL-COA DEHYDROGENASE FADE29"/>
    <property type="match status" value="1"/>
</dbReference>
<dbReference type="STRING" id="1776.BHQ18_21760"/>
<dbReference type="InterPro" id="IPR037069">
    <property type="entry name" value="AcylCoA_DH/ox_N_sf"/>
</dbReference>
<reference evidence="11" key="1">
    <citation type="submission" date="2016-09" db="EMBL/GenBank/DDBJ databases">
        <authorList>
            <person name="Greninger A.L."/>
            <person name="Jerome K.R."/>
            <person name="Mcnair B."/>
            <person name="Wallis C."/>
            <person name="Fang F."/>
        </authorList>
    </citation>
    <scope>NUCLEOTIDE SEQUENCE [LARGE SCALE GENOMIC DNA]</scope>
    <source>
        <strain evidence="11">M6</strain>
    </source>
</reference>
<dbReference type="GO" id="GO:0005886">
    <property type="term" value="C:plasma membrane"/>
    <property type="evidence" value="ECO:0007669"/>
    <property type="project" value="TreeGrafter"/>
</dbReference>
<evidence type="ECO:0000256" key="3">
    <source>
        <dbReference type="ARBA" id="ARBA00022630"/>
    </source>
</evidence>
<dbReference type="EMBL" id="MIHA01000018">
    <property type="protein sequence ID" value="ODQ87931.1"/>
    <property type="molecule type" value="Genomic_DNA"/>
</dbReference>
<accession>A0A1E3RDM2</accession>
<dbReference type="Proteomes" id="UP000094053">
    <property type="component" value="Unassembled WGS sequence"/>
</dbReference>
<dbReference type="Pfam" id="PF02771">
    <property type="entry name" value="Acyl-CoA_dh_N"/>
    <property type="match status" value="1"/>
</dbReference>
<gene>
    <name evidence="10" type="ORF">BHQ18_21760</name>
</gene>
<evidence type="ECO:0000259" key="9">
    <source>
        <dbReference type="Pfam" id="PF02771"/>
    </source>
</evidence>
<dbReference type="Pfam" id="PF02770">
    <property type="entry name" value="Acyl-CoA_dh_M"/>
    <property type="match status" value="1"/>
</dbReference>
<keyword evidence="5 6" id="KW-0560">Oxidoreductase</keyword>
<feature type="domain" description="Acyl-CoA oxidase/dehydrogenase middle" evidence="8">
    <location>
        <begin position="136"/>
        <end position="229"/>
    </location>
</feature>
<protein>
    <submittedName>
        <fullName evidence="10">Acyl-CoA dehydrogenase</fullName>
    </submittedName>
</protein>
<dbReference type="GO" id="GO:0050660">
    <property type="term" value="F:flavin adenine dinucleotide binding"/>
    <property type="evidence" value="ECO:0007669"/>
    <property type="project" value="InterPro"/>
</dbReference>
<dbReference type="SUPFAM" id="SSF56645">
    <property type="entry name" value="Acyl-CoA dehydrogenase NM domain-like"/>
    <property type="match status" value="1"/>
</dbReference>
<dbReference type="Gene3D" id="2.40.110.10">
    <property type="entry name" value="Butyryl-CoA Dehydrogenase, subunit A, domain 2"/>
    <property type="match status" value="1"/>
</dbReference>
<evidence type="ECO:0000256" key="4">
    <source>
        <dbReference type="ARBA" id="ARBA00022827"/>
    </source>
</evidence>
<dbReference type="InterPro" id="IPR046373">
    <property type="entry name" value="Acyl-CoA_Oxase/DH_mid-dom_sf"/>
</dbReference>
<comment type="similarity">
    <text evidence="2 6">Belongs to the acyl-CoA dehydrogenase family.</text>
</comment>
<evidence type="ECO:0000256" key="2">
    <source>
        <dbReference type="ARBA" id="ARBA00009347"/>
    </source>
</evidence>